<keyword evidence="3" id="KW-0808">Transferase</keyword>
<evidence type="ECO:0000313" key="8">
    <source>
        <dbReference type="EMBL" id="MFC0626016.1"/>
    </source>
</evidence>
<evidence type="ECO:0000256" key="6">
    <source>
        <dbReference type="ARBA" id="ARBA00022840"/>
    </source>
</evidence>
<evidence type="ECO:0000256" key="4">
    <source>
        <dbReference type="ARBA" id="ARBA00022741"/>
    </source>
</evidence>
<keyword evidence="6" id="KW-0067">ATP-binding</keyword>
<dbReference type="EMBL" id="JBHLTC010000020">
    <property type="protein sequence ID" value="MFC0626016.1"/>
    <property type="molecule type" value="Genomic_DNA"/>
</dbReference>
<evidence type="ECO:0000313" key="9">
    <source>
        <dbReference type="Proteomes" id="UP001589890"/>
    </source>
</evidence>
<proteinExistence type="predicted"/>
<dbReference type="Gene3D" id="1.10.510.10">
    <property type="entry name" value="Transferase(Phosphotransferase) domain 1"/>
    <property type="match status" value="1"/>
</dbReference>
<dbReference type="Gene3D" id="3.30.200.20">
    <property type="entry name" value="Phosphorylase Kinase, domain 1"/>
    <property type="match status" value="1"/>
</dbReference>
<dbReference type="InterPro" id="IPR058053">
    <property type="entry name" value="RamC_C"/>
</dbReference>
<dbReference type="NCBIfam" id="NF038150">
    <property type="entry name" value="lanthi_synth_IV"/>
    <property type="match status" value="1"/>
</dbReference>
<keyword evidence="9" id="KW-1185">Reference proteome</keyword>
<dbReference type="PANTHER" id="PTHR43289">
    <property type="entry name" value="MITOGEN-ACTIVATED PROTEIN KINASE KINASE KINASE 20-RELATED"/>
    <property type="match status" value="1"/>
</dbReference>
<evidence type="ECO:0000259" key="7">
    <source>
        <dbReference type="PROSITE" id="PS50011"/>
    </source>
</evidence>
<name>A0ABV6QPU3_9ACTN</name>
<dbReference type="Gene3D" id="1.50.10.20">
    <property type="match status" value="1"/>
</dbReference>
<keyword evidence="2" id="KW-0723">Serine/threonine-protein kinase</keyword>
<dbReference type="Proteomes" id="UP001589890">
    <property type="component" value="Unassembled WGS sequence"/>
</dbReference>
<feature type="domain" description="Protein kinase" evidence="7">
    <location>
        <begin position="219"/>
        <end position="481"/>
    </location>
</feature>
<keyword evidence="5" id="KW-0418">Kinase</keyword>
<dbReference type="InterPro" id="IPR007822">
    <property type="entry name" value="LANC-like"/>
</dbReference>
<dbReference type="RefSeq" id="WP_380049041.1">
    <property type="nucleotide sequence ID" value="NZ_JBHLTC010000020.1"/>
</dbReference>
<dbReference type="SUPFAM" id="SSF56112">
    <property type="entry name" value="Protein kinase-like (PK-like)"/>
    <property type="match status" value="1"/>
</dbReference>
<evidence type="ECO:0000256" key="3">
    <source>
        <dbReference type="ARBA" id="ARBA00022679"/>
    </source>
</evidence>
<dbReference type="SMART" id="SM00220">
    <property type="entry name" value="S_TKc"/>
    <property type="match status" value="1"/>
</dbReference>
<gene>
    <name evidence="8" type="primary">lanL</name>
    <name evidence="8" type="ORF">ACFFGN_18195</name>
</gene>
<accession>A0ABV6QPU3</accession>
<dbReference type="SUPFAM" id="SSF158745">
    <property type="entry name" value="LanC-like"/>
    <property type="match status" value="1"/>
</dbReference>
<keyword evidence="4" id="KW-0547">Nucleotide-binding</keyword>
<dbReference type="InterPro" id="IPR000719">
    <property type="entry name" value="Prot_kinase_dom"/>
</dbReference>
<evidence type="ECO:0000256" key="5">
    <source>
        <dbReference type="ARBA" id="ARBA00022777"/>
    </source>
</evidence>
<dbReference type="CDD" id="cd04791">
    <property type="entry name" value="LanC_SerThrkinase"/>
    <property type="match status" value="1"/>
</dbReference>
<dbReference type="SMART" id="SM01260">
    <property type="entry name" value="LANC_like"/>
    <property type="match status" value="1"/>
</dbReference>
<dbReference type="PROSITE" id="PS50011">
    <property type="entry name" value="PROTEIN_KINASE_DOM"/>
    <property type="match status" value="1"/>
</dbReference>
<organism evidence="8 9">
    <name type="scientific">Kribbella deserti</name>
    <dbReference type="NCBI Taxonomy" id="1926257"/>
    <lineage>
        <taxon>Bacteria</taxon>
        <taxon>Bacillati</taxon>
        <taxon>Actinomycetota</taxon>
        <taxon>Actinomycetes</taxon>
        <taxon>Propionibacteriales</taxon>
        <taxon>Kribbellaceae</taxon>
        <taxon>Kribbella</taxon>
    </lineage>
</organism>
<dbReference type="Pfam" id="PF00069">
    <property type="entry name" value="Pkinase"/>
    <property type="match status" value="1"/>
</dbReference>
<evidence type="ECO:0000256" key="2">
    <source>
        <dbReference type="ARBA" id="ARBA00022527"/>
    </source>
</evidence>
<dbReference type="Pfam" id="PF25816">
    <property type="entry name" value="RamC_N"/>
    <property type="match status" value="1"/>
</dbReference>
<reference evidence="8 9" key="1">
    <citation type="submission" date="2024-09" db="EMBL/GenBank/DDBJ databases">
        <authorList>
            <person name="Sun Q."/>
            <person name="Mori K."/>
        </authorList>
    </citation>
    <scope>NUCLEOTIDE SEQUENCE [LARGE SCALE GENOMIC DNA]</scope>
    <source>
        <strain evidence="8 9">CGMCC 1.15906</strain>
    </source>
</reference>
<sequence length="900" mass="96546">MKHEQDTAQADKALLIDVVRAVLDRNGGQRWVVRPETGWCYVHPPDYPMRAHGWKLHVSATALSAPLVLARSAEVLVRADCSFKFGTDIPRVIELNGAWYQRGAGGKFVTVYPRDDEHFRQLAVSLHEATSGIAGPEILSDQPYRPGSLVHYRYGGINGQRVFTDDGISEHRMIGPDGTVVTDERLAWFMPPPWASSPFDEQPIEVAEAPESLLLDGRFRVSKAIRHANKGGVFLAMDEHDGREVVVKQARANVAAGLDGRDVRDRLRDEARMLDVLGPLGVVPHKITVFEQQRDLFLAQELVSGDALSDWAVDRSTGSGDQVKQALTVALGLARAVVAVHRAGYVLRDLKPQNVMVTKDTEIRLIDVEFAVPQGEDTPVVGTRGFMAPEVSDAMNRGGNHAATAALDCFGLGVTMFCALTASSPMLISGQPRGVRDLIISELVRHTPVLGPFAELVLGLTEVSPVERWTLPEAITYLDRFGDPSTVRLSPREPLPSERVRLATGVLDELLADGLTDLVDRMTPHRPALWPPDAGESGERDASTAWSGAAGILAVLTRATAAKPSEARLRQAVEIAAHWLGERVLQVPRVLPGLGFGRAGTAWALYDAAQLIGDQHLSERAIGLAMRLPTDGPSPDLTHGLSGAGLAHLHLAGLTGDAELTRRTSVLADGVVNAAVRRDQTWTWPTAPEADSMLAGSNVYGLAHGVAGAGLFLLGAALSGADSDAKYLEAARGAGETLLEAAGAKDGSISWPRAVDSTEHTVTGQWCGGPAGIGVFVLRLGMATNDQRYIDLAHRCAAAVMTDPWRLTTGACCGLAGAGQFLLDLAQYSGREVYRDHATRLAGVLKLQLWADDRAETARHRGTDSSYAYGSAGVLGFLVRLRYGGPAPWMPRILTAAAGS</sequence>
<evidence type="ECO:0000256" key="1">
    <source>
        <dbReference type="ARBA" id="ARBA00012513"/>
    </source>
</evidence>
<protein>
    <recommendedName>
        <fullName evidence="1">non-specific serine/threonine protein kinase</fullName>
        <ecNumber evidence="1">2.7.11.1</ecNumber>
    </recommendedName>
</protein>
<dbReference type="PANTHER" id="PTHR43289:SF6">
    <property type="entry name" value="SERINE_THREONINE-PROTEIN KINASE NEKL-3"/>
    <property type="match status" value="1"/>
</dbReference>
<dbReference type="InterPro" id="IPR011009">
    <property type="entry name" value="Kinase-like_dom_sf"/>
</dbReference>
<dbReference type="EC" id="2.7.11.1" evidence="1"/>
<dbReference type="PRINTS" id="PR01950">
    <property type="entry name" value="LANCSUPER"/>
</dbReference>
<comment type="caution">
    <text evidence="8">The sequence shown here is derived from an EMBL/GenBank/DDBJ whole genome shotgun (WGS) entry which is preliminary data.</text>
</comment>
<dbReference type="Pfam" id="PF05147">
    <property type="entry name" value="LANC_like"/>
    <property type="match status" value="1"/>
</dbReference>
<dbReference type="InterPro" id="IPR057929">
    <property type="entry name" value="RamC_N"/>
</dbReference>